<feature type="domain" description="Reverse transcriptase Ty1/copia-type" evidence="1">
    <location>
        <begin position="119"/>
        <end position="233"/>
    </location>
</feature>
<reference evidence="2" key="1">
    <citation type="journal article" date="2019" name="Sci. Rep.">
        <title>Draft genome of Tanacetum cinerariifolium, the natural source of mosquito coil.</title>
        <authorList>
            <person name="Yamashiro T."/>
            <person name="Shiraishi A."/>
            <person name="Satake H."/>
            <person name="Nakayama K."/>
        </authorList>
    </citation>
    <scope>NUCLEOTIDE SEQUENCE</scope>
</reference>
<evidence type="ECO:0000313" key="2">
    <source>
        <dbReference type="EMBL" id="GFB31898.1"/>
    </source>
</evidence>
<proteinExistence type="predicted"/>
<dbReference type="EMBL" id="BKCJ010600913">
    <property type="protein sequence ID" value="GFB31898.1"/>
    <property type="molecule type" value="Genomic_DNA"/>
</dbReference>
<comment type="caution">
    <text evidence="2">The sequence shown here is derived from an EMBL/GenBank/DDBJ whole genome shotgun (WGS) entry which is preliminary data.</text>
</comment>
<evidence type="ECO:0000259" key="1">
    <source>
        <dbReference type="Pfam" id="PF07727"/>
    </source>
</evidence>
<dbReference type="InterPro" id="IPR013103">
    <property type="entry name" value="RVT_2"/>
</dbReference>
<dbReference type="PANTHER" id="PTHR11439:SF509">
    <property type="entry name" value="RNA-DIRECTED DNA POLYMERASE"/>
    <property type="match status" value="1"/>
</dbReference>
<organism evidence="2">
    <name type="scientific">Tanacetum cinerariifolium</name>
    <name type="common">Dalmatian daisy</name>
    <name type="synonym">Chrysanthemum cinerariifolium</name>
    <dbReference type="NCBI Taxonomy" id="118510"/>
    <lineage>
        <taxon>Eukaryota</taxon>
        <taxon>Viridiplantae</taxon>
        <taxon>Streptophyta</taxon>
        <taxon>Embryophyta</taxon>
        <taxon>Tracheophyta</taxon>
        <taxon>Spermatophyta</taxon>
        <taxon>Magnoliopsida</taxon>
        <taxon>eudicotyledons</taxon>
        <taxon>Gunneridae</taxon>
        <taxon>Pentapetalae</taxon>
        <taxon>asterids</taxon>
        <taxon>campanulids</taxon>
        <taxon>Asterales</taxon>
        <taxon>Asteraceae</taxon>
        <taxon>Asteroideae</taxon>
        <taxon>Anthemideae</taxon>
        <taxon>Anthemidinae</taxon>
        <taxon>Tanacetum</taxon>
    </lineage>
</organism>
<protein>
    <submittedName>
        <fullName evidence="2">Integrase, catalytic region, zinc finger, CCHC-type, peptidase aspartic, catalytic</fullName>
    </submittedName>
</protein>
<dbReference type="PANTHER" id="PTHR11439">
    <property type="entry name" value="GAG-POL-RELATED RETROTRANSPOSON"/>
    <property type="match status" value="1"/>
</dbReference>
<accession>A0A699LAK8</accession>
<gene>
    <name evidence="2" type="ORF">Tci_703869</name>
</gene>
<dbReference type="Pfam" id="PF07727">
    <property type="entry name" value="RVT_2"/>
    <property type="match status" value="1"/>
</dbReference>
<dbReference type="AlphaFoldDB" id="A0A699LAK8"/>
<sequence>MNTLSKEDLDNLFGLMYEEYSKKRSSDVSINSVAQQVHNQEDSPLTSLIIIEQHEAPPIVTISEERTSLITLDEANEFNQEDSTDFDRNMVFVPYDALNFEGVKSSTTAPDLSNMHEFHQKKSHLVGKGYKQEEGIDFEESFAPVAHLEAVRMFVAFAAHKNIIIFQMDVKTSFLNGPLKEEGYVSQLDGFVDPDFLDHVYSLKKALYDLKQAPQACQSPYAIENLKKHGMDQCVSISTPIATKRLDADLQGNPTDQMTYHRMIKGLMYLTSSRPYIVFATFVCARYQAHPTVKHLKEDAKTIAKVLQGAYNF</sequence>
<name>A0A699LAK8_TANCI</name>